<dbReference type="EMBL" id="NEVH01006731">
    <property type="protein sequence ID" value="PNF36796.1"/>
    <property type="molecule type" value="Genomic_DNA"/>
</dbReference>
<reference evidence="1 2" key="1">
    <citation type="submission" date="2017-12" db="EMBL/GenBank/DDBJ databases">
        <title>Hemimetabolous genomes reveal molecular basis of termite eusociality.</title>
        <authorList>
            <person name="Harrison M.C."/>
            <person name="Jongepier E."/>
            <person name="Robertson H.M."/>
            <person name="Arning N."/>
            <person name="Bitard-Feildel T."/>
            <person name="Chao H."/>
            <person name="Childers C.P."/>
            <person name="Dinh H."/>
            <person name="Doddapaneni H."/>
            <person name="Dugan S."/>
            <person name="Gowin J."/>
            <person name="Greiner C."/>
            <person name="Han Y."/>
            <person name="Hu H."/>
            <person name="Hughes D.S.T."/>
            <person name="Huylmans A.-K."/>
            <person name="Kemena C."/>
            <person name="Kremer L.P.M."/>
            <person name="Lee S.L."/>
            <person name="Lopez-Ezquerra A."/>
            <person name="Mallet L."/>
            <person name="Monroy-Kuhn J.M."/>
            <person name="Moser A."/>
            <person name="Murali S.C."/>
            <person name="Muzny D.M."/>
            <person name="Otani S."/>
            <person name="Piulachs M.-D."/>
            <person name="Poelchau M."/>
            <person name="Qu J."/>
            <person name="Schaub F."/>
            <person name="Wada-Katsumata A."/>
            <person name="Worley K.C."/>
            <person name="Xie Q."/>
            <person name="Ylla G."/>
            <person name="Poulsen M."/>
            <person name="Gibbs R.A."/>
            <person name="Schal C."/>
            <person name="Richards S."/>
            <person name="Belles X."/>
            <person name="Korb J."/>
            <person name="Bornberg-Bauer E."/>
        </authorList>
    </citation>
    <scope>NUCLEOTIDE SEQUENCE [LARGE SCALE GENOMIC DNA]</scope>
    <source>
        <tissue evidence="1">Whole body</tissue>
    </source>
</reference>
<sequence>MDSEEEVVVTSCLLAEEEQKRTRKRKIWVHKINKKRVDYGEYHTLFPDLVDDDVKFFKYFRTTYAKFSELLNILRPHLVKQNTEYSHAIEPQQRLAVCLRFNALRWLSLILVHLELQIAPETVPPPRVFSPDSWRDGASLPPSTGNCNKLEWLQSSLSLDTVQVATPTPHATGRLLTVTPYVAKLLAVVTLRKATLRSICLSPGGNVAKALQFENFLKFVVRGKVISRARISMT</sequence>
<evidence type="ECO:0000313" key="1">
    <source>
        <dbReference type="EMBL" id="PNF36796.1"/>
    </source>
</evidence>
<organism evidence="1 2">
    <name type="scientific">Cryptotermes secundus</name>
    <dbReference type="NCBI Taxonomy" id="105785"/>
    <lineage>
        <taxon>Eukaryota</taxon>
        <taxon>Metazoa</taxon>
        <taxon>Ecdysozoa</taxon>
        <taxon>Arthropoda</taxon>
        <taxon>Hexapoda</taxon>
        <taxon>Insecta</taxon>
        <taxon>Pterygota</taxon>
        <taxon>Neoptera</taxon>
        <taxon>Polyneoptera</taxon>
        <taxon>Dictyoptera</taxon>
        <taxon>Blattodea</taxon>
        <taxon>Blattoidea</taxon>
        <taxon>Termitoidae</taxon>
        <taxon>Kalotermitidae</taxon>
        <taxon>Cryptotermitinae</taxon>
        <taxon>Cryptotermes</taxon>
    </lineage>
</organism>
<name>A0A2J7R7K7_9NEOP</name>
<comment type="caution">
    <text evidence="1">The sequence shown here is derived from an EMBL/GenBank/DDBJ whole genome shotgun (WGS) entry which is preliminary data.</text>
</comment>
<proteinExistence type="predicted"/>
<dbReference type="Proteomes" id="UP000235965">
    <property type="component" value="Unassembled WGS sequence"/>
</dbReference>
<protein>
    <submittedName>
        <fullName evidence="1">Uncharacterized protein</fullName>
    </submittedName>
</protein>
<dbReference type="OrthoDB" id="6581217at2759"/>
<keyword evidence="2" id="KW-1185">Reference proteome</keyword>
<evidence type="ECO:0000313" key="2">
    <source>
        <dbReference type="Proteomes" id="UP000235965"/>
    </source>
</evidence>
<gene>
    <name evidence="1" type="ORF">B7P43_G09631</name>
</gene>
<dbReference type="AlphaFoldDB" id="A0A2J7R7K7"/>
<accession>A0A2J7R7K7</accession>
<dbReference type="InParanoid" id="A0A2J7R7K7"/>